<dbReference type="GO" id="GO:0050334">
    <property type="term" value="F:thiaminase activity"/>
    <property type="evidence" value="ECO:0007669"/>
    <property type="project" value="InterPro"/>
</dbReference>
<dbReference type="Proteomes" id="UP000000752">
    <property type="component" value="Chromosome"/>
</dbReference>
<evidence type="ECO:0000313" key="3">
    <source>
        <dbReference type="Proteomes" id="UP000000752"/>
    </source>
</evidence>
<dbReference type="EnsemblBacteria" id="BAA30261">
    <property type="protein sequence ID" value="BAA30261"/>
    <property type="gene ID" value="BAA30261"/>
</dbReference>
<keyword evidence="3" id="KW-1185">Reference proteome</keyword>
<proteinExistence type="evidence at protein level"/>
<dbReference type="EvolutionaryTrace" id="O58873"/>
<dbReference type="eggNOG" id="arCOG01128">
    <property type="taxonomic scope" value="Archaea"/>
</dbReference>
<evidence type="ECO:0000313" key="2">
    <source>
        <dbReference type="EMBL" id="BAA30261.1"/>
    </source>
</evidence>
<sequence>MRVMITDKLRRDSEQIWKKIFEHPFVVQLYSGTLPLEKFKFYVLQDFNYLVGLTRALAVISSKAEYPLMAELIELARDEVTVEVENYVKLLKELDLTLEDAIKTEPTLVNSAYMDFMLATAYKGNIIEGLTALLPCFWSYAEIAEYHKDKLRDNPIKIYREWGKVYLSNEYLNLVGRLRKIIDSSGHSGYDRLRRIFITGSKFELAFWEMAWRGGDVF</sequence>
<dbReference type="Pfam" id="PF03070">
    <property type="entry name" value="TENA_THI-4"/>
    <property type="match status" value="1"/>
</dbReference>
<dbReference type="SUPFAM" id="SSF48613">
    <property type="entry name" value="Heme oxygenase-like"/>
    <property type="match status" value="1"/>
</dbReference>
<evidence type="ECO:0000259" key="1">
    <source>
        <dbReference type="Pfam" id="PF03070"/>
    </source>
</evidence>
<protein>
    <submittedName>
        <fullName evidence="2">218aa long hypothetical transcriptional regulator</fullName>
    </submittedName>
</protein>
<dbReference type="KEGG" id="pho:PH1161"/>
<reference evidence="4" key="2">
    <citation type="journal article" date="2004" name="Acta Crystallogr. D">
        <title>Structure analysis of PH1161 protein, a transcriptional activator TenA homologue from the hyperthermophilic archaeon Pyrococcus horikoshii.</title>
        <authorList>
            <person name="Itou H."/>
            <person name="Yao M."/>
            <person name="Watanabe N."/>
            <person name="Tanaka I."/>
        </authorList>
    </citation>
    <scope>X-RAY CRYSTALLOGRAPHY (2.15 ANGSTROMS)</scope>
</reference>
<dbReference type="InterPro" id="IPR004305">
    <property type="entry name" value="Thiaminase-2/PQQC"/>
</dbReference>
<dbReference type="InterPro" id="IPR027574">
    <property type="entry name" value="Thiaminase_II"/>
</dbReference>
<dbReference type="SMR" id="O58873"/>
<name>O58873_PYRHO</name>
<dbReference type="PANTHER" id="PTHR43198:SF2">
    <property type="entry name" value="SI:CH1073-67J19.1-RELATED"/>
    <property type="match status" value="1"/>
</dbReference>
<gene>
    <name evidence="2" type="ordered locus">PH1161</name>
</gene>
<dbReference type="GO" id="GO:0006772">
    <property type="term" value="P:thiamine metabolic process"/>
    <property type="evidence" value="ECO:0007669"/>
    <property type="project" value="InterPro"/>
</dbReference>
<dbReference type="PIR" id="C71058">
    <property type="entry name" value="C71058"/>
</dbReference>
<keyword evidence="4" id="KW-0002">3D-structure</keyword>
<dbReference type="GO" id="GO:0005829">
    <property type="term" value="C:cytosol"/>
    <property type="evidence" value="ECO:0007669"/>
    <property type="project" value="TreeGrafter"/>
</dbReference>
<dbReference type="Gene3D" id="1.20.910.10">
    <property type="entry name" value="Heme oxygenase-like"/>
    <property type="match status" value="1"/>
</dbReference>
<dbReference type="NCBIfam" id="TIGR04306">
    <property type="entry name" value="salvage_TenA"/>
    <property type="match status" value="1"/>
</dbReference>
<feature type="domain" description="Thiaminase-2/PQQC" evidence="1">
    <location>
        <begin position="13"/>
        <end position="213"/>
    </location>
</feature>
<dbReference type="PANTHER" id="PTHR43198">
    <property type="entry name" value="BIFUNCTIONAL TH2 PROTEIN"/>
    <property type="match status" value="1"/>
</dbReference>
<dbReference type="CDD" id="cd19363">
    <property type="entry name" value="TenA_C_PH1161-like"/>
    <property type="match status" value="1"/>
</dbReference>
<dbReference type="STRING" id="70601.gene:9378122"/>
<dbReference type="AlphaFoldDB" id="O58873"/>
<accession>O58873</accession>
<dbReference type="PDBsum" id="1UDD"/>
<organism evidence="2 3">
    <name type="scientific">Pyrococcus horikoshii (strain ATCC 700860 / DSM 12428 / JCM 9974 / NBRC 100139 / OT-3)</name>
    <dbReference type="NCBI Taxonomy" id="70601"/>
    <lineage>
        <taxon>Archaea</taxon>
        <taxon>Methanobacteriati</taxon>
        <taxon>Methanobacteriota</taxon>
        <taxon>Thermococci</taxon>
        <taxon>Thermococcales</taxon>
        <taxon>Thermococcaceae</taxon>
        <taxon>Pyrococcus</taxon>
    </lineage>
</organism>
<dbReference type="EMBL" id="BA000001">
    <property type="protein sequence ID" value="BAA30261.1"/>
    <property type="molecule type" value="Genomic_DNA"/>
</dbReference>
<evidence type="ECO:0007829" key="4">
    <source>
        <dbReference type="PDB" id="1UDD"/>
    </source>
</evidence>
<dbReference type="InterPro" id="IPR016084">
    <property type="entry name" value="Haem_Oase-like_multi-hlx"/>
</dbReference>
<dbReference type="PDB" id="1UDD">
    <property type="method" value="X-ray"/>
    <property type="resolution" value="2.15 A"/>
    <property type="chains" value="A/B/C/D=1-218"/>
</dbReference>
<dbReference type="InterPro" id="IPR050967">
    <property type="entry name" value="Thiamine_Salvage_TenA"/>
</dbReference>
<reference evidence="2 3" key="1">
    <citation type="journal article" date="1998" name="DNA Res.">
        <title>Complete sequence and gene organization of the genome of a hyper-thermophilic archaebacterium, Pyrococcus horikoshii OT3.</title>
        <authorList>
            <person name="Kawarabayasi Y."/>
            <person name="Sawada M."/>
            <person name="Horikawa H."/>
            <person name="Haikawa Y."/>
            <person name="Hino Y."/>
            <person name="Yamamoto S."/>
            <person name="Sekine M."/>
            <person name="Baba S."/>
            <person name="Kosugi H."/>
            <person name="Hosoyama A."/>
            <person name="Nagai Y."/>
            <person name="Sakai M."/>
            <person name="Ogura K."/>
            <person name="Otuka R."/>
            <person name="Nakazawa H."/>
            <person name="Takamiya M."/>
            <person name="Ohfuku Y."/>
            <person name="Funahashi T."/>
            <person name="Tanaka T."/>
            <person name="Kudoh Y."/>
            <person name="Yamazaki J."/>
            <person name="Kushida N."/>
            <person name="Oguchi A."/>
            <person name="Aoki K."/>
            <person name="Nakamura Y."/>
            <person name="Robb T.F."/>
            <person name="Horikoshi K."/>
            <person name="Masuchi Y."/>
            <person name="Shizuya H."/>
            <person name="Kikuchi H."/>
        </authorList>
    </citation>
    <scope>NUCLEOTIDE SEQUENCE [LARGE SCALE GENOMIC DNA]</scope>
    <source>
        <strain evidence="3">ATCC 700860 / DSM 12428 / JCM 9974 / NBRC 100139 / OT-3</strain>
    </source>
</reference>